<gene>
    <name evidence="1" type="ordered locus">LEPBI_I3123</name>
</gene>
<evidence type="ECO:0000313" key="2">
    <source>
        <dbReference type="Proteomes" id="UP000001847"/>
    </source>
</evidence>
<dbReference type="Proteomes" id="UP000001847">
    <property type="component" value="Chromosome I"/>
</dbReference>
<dbReference type="KEGG" id="lbi:LEPBI_I3123"/>
<sequence length="131" mass="15286">MFPLLPFEKMVLEPNASKLEALKMKRTELERRERELRKAEKKKIQPGEKEAMSVGDYIDALFGMFRYDTDEIFNASDDENILELLENMKMEHPEKQWDVIIRKAVNKTKVEQKDKAYDALRHLAGISVATA</sequence>
<organism evidence="1 2">
    <name type="scientific">Leptospira biflexa serovar Patoc (strain Patoc 1 / ATCC 23582 / Paris)</name>
    <dbReference type="NCBI Taxonomy" id="456481"/>
    <lineage>
        <taxon>Bacteria</taxon>
        <taxon>Pseudomonadati</taxon>
        <taxon>Spirochaetota</taxon>
        <taxon>Spirochaetia</taxon>
        <taxon>Leptospirales</taxon>
        <taxon>Leptospiraceae</taxon>
        <taxon>Leptospira</taxon>
    </lineage>
</organism>
<reference evidence="1 2" key="1">
    <citation type="journal article" date="2008" name="PLoS ONE">
        <title>Genome sequence of the saprophyte Leptospira biflexa provides insights into the evolution of Leptospira and the pathogenesis of leptospirosis.</title>
        <authorList>
            <person name="Picardeau M."/>
            <person name="Bulach D.M."/>
            <person name="Bouchier C."/>
            <person name="Zuerner R.L."/>
            <person name="Zidane N."/>
            <person name="Wilson P.J."/>
            <person name="Creno S."/>
            <person name="Kuczek E.S."/>
            <person name="Bommezzadri S."/>
            <person name="Davis J.C."/>
            <person name="McGrath A."/>
            <person name="Johnson M.J."/>
            <person name="Boursaux-Eude C."/>
            <person name="Seemann T."/>
            <person name="Rouy Z."/>
            <person name="Coppel R.L."/>
            <person name="Rood J.I."/>
            <person name="Lajus A."/>
            <person name="Davies J.K."/>
            <person name="Medigue C."/>
            <person name="Adler B."/>
        </authorList>
    </citation>
    <scope>NUCLEOTIDE SEQUENCE [LARGE SCALE GENOMIC DNA]</scope>
    <source>
        <strain evidence="2">Patoc 1 / ATCC 23582 / Paris</strain>
    </source>
</reference>
<evidence type="ECO:0000313" key="1">
    <source>
        <dbReference type="EMBL" id="ABZ99189.1"/>
    </source>
</evidence>
<protein>
    <submittedName>
        <fullName evidence="1">Uncharacterized protein</fullName>
    </submittedName>
</protein>
<accession>B0SQ37</accession>
<dbReference type="AlphaFoldDB" id="B0SQ37"/>
<dbReference type="EMBL" id="CP000786">
    <property type="protein sequence ID" value="ABZ99189.1"/>
    <property type="molecule type" value="Genomic_DNA"/>
</dbReference>
<dbReference type="HOGENOM" id="CLU_150594_0_0_12"/>
<dbReference type="NCBIfam" id="NF047642">
    <property type="entry name" value="LB_289_fam"/>
    <property type="match status" value="1"/>
</dbReference>
<keyword evidence="2" id="KW-1185">Reference proteome</keyword>
<dbReference type="STRING" id="456481.LEPBI_I3123"/>
<proteinExistence type="predicted"/>
<name>B0SQ37_LEPBP</name>